<dbReference type="Proteomes" id="UP000269945">
    <property type="component" value="Unassembled WGS sequence"/>
</dbReference>
<evidence type="ECO:0000313" key="2">
    <source>
        <dbReference type="EMBL" id="VCW98944.1"/>
    </source>
</evidence>
<proteinExistence type="predicted"/>
<keyword evidence="3" id="KW-1185">Reference proteome</keyword>
<name>A0A9X9Q314_GULGU</name>
<dbReference type="AlphaFoldDB" id="A0A9X9Q314"/>
<accession>A0A9X9Q314</accession>
<gene>
    <name evidence="2" type="ORF">BN2614_LOCUS2</name>
</gene>
<organism evidence="2 3">
    <name type="scientific">Gulo gulo</name>
    <name type="common">Wolverine</name>
    <name type="synonym">Gluton</name>
    <dbReference type="NCBI Taxonomy" id="48420"/>
    <lineage>
        <taxon>Eukaryota</taxon>
        <taxon>Metazoa</taxon>
        <taxon>Chordata</taxon>
        <taxon>Craniata</taxon>
        <taxon>Vertebrata</taxon>
        <taxon>Euteleostomi</taxon>
        <taxon>Mammalia</taxon>
        <taxon>Eutheria</taxon>
        <taxon>Laurasiatheria</taxon>
        <taxon>Carnivora</taxon>
        <taxon>Caniformia</taxon>
        <taxon>Musteloidea</taxon>
        <taxon>Mustelidae</taxon>
        <taxon>Guloninae</taxon>
        <taxon>Gulo</taxon>
    </lineage>
</organism>
<feature type="region of interest" description="Disordered" evidence="1">
    <location>
        <begin position="1"/>
        <end position="21"/>
    </location>
</feature>
<evidence type="ECO:0000313" key="3">
    <source>
        <dbReference type="Proteomes" id="UP000269945"/>
    </source>
</evidence>
<feature type="non-terminal residue" evidence="2">
    <location>
        <position position="39"/>
    </location>
</feature>
<reference evidence="2 3" key="1">
    <citation type="submission" date="2018-10" db="EMBL/GenBank/DDBJ databases">
        <authorList>
            <person name="Ekblom R."/>
            <person name="Jareborg N."/>
        </authorList>
    </citation>
    <scope>NUCLEOTIDE SEQUENCE [LARGE SCALE GENOMIC DNA]</scope>
    <source>
        <tissue evidence="2">Muscle</tissue>
    </source>
</reference>
<dbReference type="EMBL" id="CYRY02026975">
    <property type="protein sequence ID" value="VCW98944.1"/>
    <property type="molecule type" value="Genomic_DNA"/>
</dbReference>
<comment type="caution">
    <text evidence="2">The sequence shown here is derived from an EMBL/GenBank/DDBJ whole genome shotgun (WGS) entry which is preliminary data.</text>
</comment>
<evidence type="ECO:0000256" key="1">
    <source>
        <dbReference type="SAM" id="MobiDB-lite"/>
    </source>
</evidence>
<feature type="compositionally biased region" description="Polar residues" evidence="1">
    <location>
        <begin position="1"/>
        <end position="18"/>
    </location>
</feature>
<protein>
    <submittedName>
        <fullName evidence="2">Uncharacterized protein</fullName>
    </submittedName>
</protein>
<sequence length="39" mass="4262">MMVVSNAITDGSSVSSDRNPSKIWHSVKHAEKTVMTSSR</sequence>